<dbReference type="SUPFAM" id="SSF160467">
    <property type="entry name" value="PH0987 N-terminal domain-like"/>
    <property type="match status" value="1"/>
</dbReference>
<dbReference type="InterPro" id="IPR011053">
    <property type="entry name" value="Single_hybrid_motif"/>
</dbReference>
<dbReference type="Pfam" id="PF02682">
    <property type="entry name" value="CT_C_D"/>
    <property type="match status" value="1"/>
</dbReference>
<accession>E1ZFA2</accession>
<dbReference type="Gene3D" id="3.30.1360.40">
    <property type="match status" value="1"/>
</dbReference>
<dbReference type="NCBIfam" id="TIGR02712">
    <property type="entry name" value="urea_carbox"/>
    <property type="match status" value="1"/>
</dbReference>
<sequence>MTQGLVTKLLVANRGEISCRAQRACKKLGMPCVAVFTDPDALSLHVLQAAESVSLGASPKEYLNATKLIEVAKSTGCDAVFPGYGFLSENTEFAAMCEDNGIAFIGPTADTMRMFAQKHTARELAERAEVPILAGSPLLSSGEEALEYAKKVGLPVLLKATGGGGGIGIHICRSEDEVVNNYASASRQGAAAFGDAGVFVEKYVQRARHIEVQIFGDGKGAIVAFPERECSIQRRHQKVLEETPSPFVTPELRAALQGAAVRLGQLAKYRSAGTVEFIVDDETGEFYFLEVNTRLQVEHGITEMITGVDLVAWQLEQQGAKGTDLPADLASFTPQINGAAIEVRICAEDPAHNYRPCTGMLGLVAWPTSVATRIDTWVETGVEVSAYYDSLLAKLMVHSPEGRPPAITKICAALEETQLKGVTTNLEFLRVIAASPAYAAGDTTTKFVEGIDYSPHAVEFLEAGLQTTVQDYPGRVALWSVGVPPSGPMDDLSHRLANALVGNDDHAAALEVTLTGPSIKFLADTVVAVCGAEAPVTLDGAAVLMWQSFGVKRGQVVKVGATTGGSRAYIAIAGGLDVPEYLGSKSTFPGGVMGGHQGRPLRPGDMVPLGATDLSKLVLGATVPPAWRPQFCSGISDWTVGVLPGPQADPDYFTPEDIQTLYSTPYKIHHNSNRLGIRMEGPRPKFARLDGGEGGSHPSNVHDHVYALGTINFTGDMPIVLMVDGPSLGGFVCPATITTTELWKMGQVRPGDAVCFKKLSIQEAYERRFRVDRQVALVCQVARGALSAAAADADFAAYKVDMPESPPTEAVLRVIPAGGAHPGAQVRLAGDRYIFLEYGPMELDIALRVRVHEIEQYLADKSIDGLIETSPGVRSVMIEYDQRRLPLAKLLQARRCCFGPWTIEEAEATMKPADDVSLPYRVLHLPLAFNEKYMRSIRSEAPYLPSNVEFIAANNGLEGDPIEAVHKVLFEASYMVLGLGDVYLGAPCAVPVDPRHRLVVPKYNPARTYTPEGGVGIGGTYMCIYPMASPGGYQLVGRTLPIWNPFTRTGPFQPGKPWLLRNFDQASSPAPPAPAVRYYEVSEDELERLRTDFANGRLDIKIEQATFNVHEYNEFMKGVAGEYEELRQRQRVAMAEQMALDAEMLKKLDARQASGMHHAPSVAVRLALGEHDEHPYEGQDGTQVTAAVTGTVWEIKAEIGQAVKAGDTLIVLEAMKMEYAVTAPCDGTLKHICVQQADMVQQGSPLCLVV</sequence>
<dbReference type="SUPFAM" id="SSF51246">
    <property type="entry name" value="Rudiment single hybrid motif"/>
    <property type="match status" value="1"/>
</dbReference>
<dbReference type="InterPro" id="IPR001882">
    <property type="entry name" value="Biotin_BS"/>
</dbReference>
<evidence type="ECO:0000259" key="8">
    <source>
        <dbReference type="PROSITE" id="PS50968"/>
    </source>
</evidence>
<organism evidence="12">
    <name type="scientific">Chlorella variabilis</name>
    <name type="common">Green alga</name>
    <dbReference type="NCBI Taxonomy" id="554065"/>
    <lineage>
        <taxon>Eukaryota</taxon>
        <taxon>Viridiplantae</taxon>
        <taxon>Chlorophyta</taxon>
        <taxon>core chlorophytes</taxon>
        <taxon>Trebouxiophyceae</taxon>
        <taxon>Chlorellales</taxon>
        <taxon>Chlorellaceae</taxon>
        <taxon>Chlorella clade</taxon>
        <taxon>Chlorella</taxon>
    </lineage>
</organism>
<evidence type="ECO:0000256" key="7">
    <source>
        <dbReference type="PROSITE-ProRule" id="PRU00409"/>
    </source>
</evidence>
<dbReference type="OMA" id="TLQMWNR"/>
<keyword evidence="6" id="KW-0092">Biotin</keyword>
<dbReference type="PROSITE" id="PS00867">
    <property type="entry name" value="CPSASE_2"/>
    <property type="match status" value="1"/>
</dbReference>
<dbReference type="InterPro" id="IPR011054">
    <property type="entry name" value="Rudment_hybrid_motif"/>
</dbReference>
<dbReference type="SUPFAM" id="SSF56059">
    <property type="entry name" value="Glutathione synthetase ATP-binding domain-like"/>
    <property type="match status" value="1"/>
</dbReference>
<dbReference type="Proteomes" id="UP000008141">
    <property type="component" value="Unassembled WGS sequence"/>
</dbReference>
<evidence type="ECO:0000256" key="3">
    <source>
        <dbReference type="ARBA" id="ARBA00022741"/>
    </source>
</evidence>
<dbReference type="SUPFAM" id="SSF52440">
    <property type="entry name" value="PreATP-grasp domain"/>
    <property type="match status" value="1"/>
</dbReference>
<feature type="domain" description="Lipoyl-binding" evidence="8">
    <location>
        <begin position="1169"/>
        <end position="1250"/>
    </location>
</feature>
<dbReference type="InParanoid" id="E1ZFA2"/>
<reference evidence="11 12" key="1">
    <citation type="journal article" date="2010" name="Plant Cell">
        <title>The Chlorella variabilis NC64A genome reveals adaptation to photosymbiosis, coevolution with viruses, and cryptic sex.</title>
        <authorList>
            <person name="Blanc G."/>
            <person name="Duncan G."/>
            <person name="Agarkova I."/>
            <person name="Borodovsky M."/>
            <person name="Gurnon J."/>
            <person name="Kuo A."/>
            <person name="Lindquist E."/>
            <person name="Lucas S."/>
            <person name="Pangilinan J."/>
            <person name="Polle J."/>
            <person name="Salamov A."/>
            <person name="Terry A."/>
            <person name="Yamada T."/>
            <person name="Dunigan D.D."/>
            <person name="Grigoriev I.V."/>
            <person name="Claverie J.M."/>
            <person name="Van Etten J.L."/>
        </authorList>
    </citation>
    <scope>NUCLEOTIDE SEQUENCE [LARGE SCALE GENOMIC DNA]</scope>
    <source>
        <strain evidence="11 12">NC64A</strain>
    </source>
</reference>
<evidence type="ECO:0000313" key="11">
    <source>
        <dbReference type="EMBL" id="EFN55464.1"/>
    </source>
</evidence>
<evidence type="ECO:0000259" key="10">
    <source>
        <dbReference type="PROSITE" id="PS50979"/>
    </source>
</evidence>
<dbReference type="PROSITE" id="PS00188">
    <property type="entry name" value="BIOTIN"/>
    <property type="match status" value="1"/>
</dbReference>
<dbReference type="InterPro" id="IPR003833">
    <property type="entry name" value="CT_C_D"/>
</dbReference>
<dbReference type="OrthoDB" id="196847at2759"/>
<dbReference type="InterPro" id="IPR016185">
    <property type="entry name" value="PreATP-grasp_dom_sf"/>
</dbReference>
<dbReference type="GO" id="GO:0016421">
    <property type="term" value="F:CoA carboxylase activity"/>
    <property type="evidence" value="ECO:0007669"/>
    <property type="project" value="UniProtKB-ARBA"/>
</dbReference>
<dbReference type="SMART" id="SM00878">
    <property type="entry name" value="Biotin_carb_C"/>
    <property type="match status" value="1"/>
</dbReference>
<keyword evidence="12" id="KW-1185">Reference proteome</keyword>
<evidence type="ECO:0000256" key="5">
    <source>
        <dbReference type="ARBA" id="ARBA00022840"/>
    </source>
</evidence>
<proteinExistence type="predicted"/>
<dbReference type="InterPro" id="IPR014084">
    <property type="entry name" value="Urea_COase"/>
</dbReference>
<dbReference type="Gene3D" id="2.40.50.100">
    <property type="match status" value="1"/>
</dbReference>
<keyword evidence="2" id="KW-0436">Ligase</keyword>
<dbReference type="SMART" id="SM00796">
    <property type="entry name" value="AHS1"/>
    <property type="match status" value="1"/>
</dbReference>
<dbReference type="GeneID" id="17355008"/>
<dbReference type="CDD" id="cd06850">
    <property type="entry name" value="biotinyl_domain"/>
    <property type="match status" value="1"/>
</dbReference>
<dbReference type="NCBIfam" id="TIGR00724">
    <property type="entry name" value="urea_amlyse_rel"/>
    <property type="match status" value="1"/>
</dbReference>
<dbReference type="Pfam" id="PF00289">
    <property type="entry name" value="Biotin_carb_N"/>
    <property type="match status" value="1"/>
</dbReference>
<keyword evidence="5 7" id="KW-0067">ATP-binding</keyword>
<evidence type="ECO:0000256" key="1">
    <source>
        <dbReference type="ARBA" id="ARBA00001953"/>
    </source>
</evidence>
<dbReference type="Pfam" id="PF02626">
    <property type="entry name" value="CT_A_B"/>
    <property type="match status" value="1"/>
</dbReference>
<evidence type="ECO:0000313" key="12">
    <source>
        <dbReference type="Proteomes" id="UP000008141"/>
    </source>
</evidence>
<dbReference type="RefSeq" id="XP_005847566.1">
    <property type="nucleotide sequence ID" value="XM_005847504.1"/>
</dbReference>
<evidence type="ECO:0000256" key="4">
    <source>
        <dbReference type="ARBA" id="ARBA00022801"/>
    </source>
</evidence>
<dbReference type="InterPro" id="IPR011764">
    <property type="entry name" value="Biotin_carboxylation_dom"/>
</dbReference>
<dbReference type="Pfam" id="PF02785">
    <property type="entry name" value="Biotin_carb_C"/>
    <property type="match status" value="1"/>
</dbReference>
<dbReference type="GO" id="GO:0016787">
    <property type="term" value="F:hydrolase activity"/>
    <property type="evidence" value="ECO:0007669"/>
    <property type="project" value="UniProtKB-KW"/>
</dbReference>
<keyword evidence="3 7" id="KW-0547">Nucleotide-binding</keyword>
<dbReference type="PROSITE" id="PS50979">
    <property type="entry name" value="BC"/>
    <property type="match status" value="1"/>
</dbReference>
<dbReference type="EMBL" id="GL433844">
    <property type="protein sequence ID" value="EFN55464.1"/>
    <property type="molecule type" value="Genomic_DNA"/>
</dbReference>
<dbReference type="InterPro" id="IPR005481">
    <property type="entry name" value="BC-like_N"/>
</dbReference>
<protein>
    <submittedName>
        <fullName evidence="11">Uncharacterized protein</fullName>
    </submittedName>
</protein>
<dbReference type="Gene3D" id="3.30.470.20">
    <property type="entry name" value="ATP-grasp fold, B domain"/>
    <property type="match status" value="1"/>
</dbReference>
<dbReference type="FunFam" id="2.40.50.100:FF:000003">
    <property type="entry name" value="Acetyl-CoA carboxylase biotin carboxyl carrier protein"/>
    <property type="match status" value="1"/>
</dbReference>
<dbReference type="PANTHER" id="PTHR18866:SF128">
    <property type="entry name" value="UREA AMIDOLYASE"/>
    <property type="match status" value="1"/>
</dbReference>
<feature type="domain" description="ATP-grasp" evidence="9">
    <location>
        <begin position="122"/>
        <end position="319"/>
    </location>
</feature>
<dbReference type="InterPro" id="IPR011761">
    <property type="entry name" value="ATP-grasp"/>
</dbReference>
<dbReference type="InterPro" id="IPR000089">
    <property type="entry name" value="Biotin_lipoyl"/>
</dbReference>
<dbReference type="KEGG" id="cvr:CHLNCDRAFT_133810"/>
<dbReference type="eggNOG" id="KOG0238">
    <property type="taxonomic scope" value="Eukaryota"/>
</dbReference>
<keyword evidence="4" id="KW-0378">Hydrolase</keyword>
<evidence type="ECO:0000259" key="9">
    <source>
        <dbReference type="PROSITE" id="PS50975"/>
    </source>
</evidence>
<evidence type="ECO:0000256" key="2">
    <source>
        <dbReference type="ARBA" id="ARBA00022598"/>
    </source>
</evidence>
<dbReference type="SMART" id="SM00797">
    <property type="entry name" value="AHS2"/>
    <property type="match status" value="1"/>
</dbReference>
<comment type="cofactor">
    <cofactor evidence="1">
        <name>biotin</name>
        <dbReference type="ChEBI" id="CHEBI:57586"/>
    </cofactor>
</comment>
<dbReference type="STRING" id="554065.E1ZFA2"/>
<dbReference type="GO" id="GO:0046872">
    <property type="term" value="F:metal ion binding"/>
    <property type="evidence" value="ECO:0007669"/>
    <property type="project" value="InterPro"/>
</dbReference>
<dbReference type="Pfam" id="PF00364">
    <property type="entry name" value="Biotin_lipoyl"/>
    <property type="match status" value="1"/>
</dbReference>
<dbReference type="GO" id="GO:0005524">
    <property type="term" value="F:ATP binding"/>
    <property type="evidence" value="ECO:0007669"/>
    <property type="project" value="UniProtKB-UniRule"/>
</dbReference>
<dbReference type="InterPro" id="IPR029000">
    <property type="entry name" value="Cyclophilin-like_dom_sf"/>
</dbReference>
<dbReference type="InterPro" id="IPR050856">
    <property type="entry name" value="Biotin_carboxylase_complex"/>
</dbReference>
<feature type="domain" description="Biotin carboxylation" evidence="10">
    <location>
        <begin position="5"/>
        <end position="453"/>
    </location>
</feature>
<dbReference type="PANTHER" id="PTHR18866">
    <property type="entry name" value="CARBOXYLASE:PYRUVATE/ACETYL-COA/PROPIONYL-COA CARBOXYLASE"/>
    <property type="match status" value="1"/>
</dbReference>
<dbReference type="InterPro" id="IPR005479">
    <property type="entry name" value="CPAse_ATP-bd"/>
</dbReference>
<gene>
    <name evidence="11" type="ORF">CHLNCDRAFT_133810</name>
</gene>
<name>E1ZFA2_CHLVA</name>
<dbReference type="InterPro" id="IPR005482">
    <property type="entry name" value="Biotin_COase_C"/>
</dbReference>
<dbReference type="PROSITE" id="PS50968">
    <property type="entry name" value="BIOTINYL_LIPOYL"/>
    <property type="match status" value="1"/>
</dbReference>
<evidence type="ECO:0000256" key="6">
    <source>
        <dbReference type="ARBA" id="ARBA00023267"/>
    </source>
</evidence>
<dbReference type="Pfam" id="PF02786">
    <property type="entry name" value="CPSase_L_D2"/>
    <property type="match status" value="1"/>
</dbReference>
<dbReference type="Gene3D" id="2.40.100.10">
    <property type="entry name" value="Cyclophilin-like"/>
    <property type="match status" value="2"/>
</dbReference>
<dbReference type="AlphaFoldDB" id="E1ZFA2"/>
<dbReference type="PROSITE" id="PS50975">
    <property type="entry name" value="ATP_GRASP"/>
    <property type="match status" value="1"/>
</dbReference>
<dbReference type="SUPFAM" id="SSF50891">
    <property type="entry name" value="Cyclophilin-like"/>
    <property type="match status" value="2"/>
</dbReference>
<dbReference type="InterPro" id="IPR003778">
    <property type="entry name" value="CT_A_B"/>
</dbReference>
<dbReference type="SUPFAM" id="SSF51230">
    <property type="entry name" value="Single hybrid motif"/>
    <property type="match status" value="1"/>
</dbReference>